<name>A0ABW6KF88_9BACI</name>
<evidence type="ECO:0000313" key="3">
    <source>
        <dbReference type="Proteomes" id="UP001601059"/>
    </source>
</evidence>
<dbReference type="Proteomes" id="UP001601059">
    <property type="component" value="Unassembled WGS sequence"/>
</dbReference>
<gene>
    <name evidence="2" type="ORF">ACFYKX_19720</name>
</gene>
<keyword evidence="1" id="KW-1133">Transmembrane helix</keyword>
<protein>
    <submittedName>
        <fullName evidence="2">Uncharacterized protein</fullName>
    </submittedName>
</protein>
<comment type="caution">
    <text evidence="2">The sequence shown here is derived from an EMBL/GenBank/DDBJ whole genome shotgun (WGS) entry which is preliminary data.</text>
</comment>
<evidence type="ECO:0000313" key="2">
    <source>
        <dbReference type="EMBL" id="MFE8702837.1"/>
    </source>
</evidence>
<sequence length="159" mass="18536">MLKSSHTKIILLALLISPWITVPLLGKDTIRRFLPATIFILLVVRLESMIAKRRKWWWFYEKLHPKLGGEFPLLWGPFLIGAMWILKYTFGRFYTYLVTNLIVDGIFTFPLMSLFKNLGIGGLVRLEKYQLSLLFFIKSLLLYGSQLIIDKIRKSNLGV</sequence>
<dbReference type="RefSeq" id="WP_389362839.1">
    <property type="nucleotide sequence ID" value="NZ_JBIACK010000011.1"/>
</dbReference>
<reference evidence="2 3" key="1">
    <citation type="submission" date="2024-08" db="EMBL/GenBank/DDBJ databases">
        <title>Two novel Cytobacillus novel species.</title>
        <authorList>
            <person name="Liu G."/>
        </authorList>
    </citation>
    <scope>NUCLEOTIDE SEQUENCE [LARGE SCALE GENOMIC DNA]</scope>
    <source>
        <strain evidence="2 3">FJAT-54145</strain>
    </source>
</reference>
<accession>A0ABW6KF88</accession>
<feature type="transmembrane region" description="Helical" evidence="1">
    <location>
        <begin position="131"/>
        <end position="149"/>
    </location>
</feature>
<dbReference type="EMBL" id="JBIACK010000011">
    <property type="protein sequence ID" value="MFE8702837.1"/>
    <property type="molecule type" value="Genomic_DNA"/>
</dbReference>
<proteinExistence type="predicted"/>
<organism evidence="2 3">
    <name type="scientific">Cytobacillus spartinae</name>
    <dbReference type="NCBI Taxonomy" id="3299023"/>
    <lineage>
        <taxon>Bacteria</taxon>
        <taxon>Bacillati</taxon>
        <taxon>Bacillota</taxon>
        <taxon>Bacilli</taxon>
        <taxon>Bacillales</taxon>
        <taxon>Bacillaceae</taxon>
        <taxon>Cytobacillus</taxon>
    </lineage>
</organism>
<keyword evidence="1" id="KW-0472">Membrane</keyword>
<feature type="transmembrane region" description="Helical" evidence="1">
    <location>
        <begin position="71"/>
        <end position="90"/>
    </location>
</feature>
<feature type="transmembrane region" description="Helical" evidence="1">
    <location>
        <begin position="9"/>
        <end position="26"/>
    </location>
</feature>
<keyword evidence="1" id="KW-0812">Transmembrane</keyword>
<feature type="transmembrane region" description="Helical" evidence="1">
    <location>
        <begin position="96"/>
        <end position="119"/>
    </location>
</feature>
<keyword evidence="3" id="KW-1185">Reference proteome</keyword>
<evidence type="ECO:0000256" key="1">
    <source>
        <dbReference type="SAM" id="Phobius"/>
    </source>
</evidence>